<dbReference type="InterPro" id="IPR001789">
    <property type="entry name" value="Sig_transdc_resp-reg_receiver"/>
</dbReference>
<dbReference type="CDD" id="cd17557">
    <property type="entry name" value="REC_Rcp-like"/>
    <property type="match status" value="1"/>
</dbReference>
<evidence type="ECO:0000259" key="2">
    <source>
        <dbReference type="PROSITE" id="PS50110"/>
    </source>
</evidence>
<feature type="modified residue" description="4-aspartylphosphate" evidence="1">
    <location>
        <position position="59"/>
    </location>
</feature>
<dbReference type="InterPro" id="IPR052893">
    <property type="entry name" value="TCS_response_regulator"/>
</dbReference>
<dbReference type="Gene3D" id="3.40.50.2300">
    <property type="match status" value="1"/>
</dbReference>
<reference evidence="4" key="1">
    <citation type="journal article" date="2014" name="Stand. Genomic Sci.">
        <title>Genome sequence of the exopolysaccharide-producing Salipiger mucosus type strain (DSM 16094(T)), a moderately halophilic member of the Roseobacter clade.</title>
        <authorList>
            <person name="Riedel T."/>
            <person name="Spring S."/>
            <person name="Fiebig A."/>
            <person name="Petersen J."/>
            <person name="Kyrpides N.C."/>
            <person name="Goker M."/>
            <person name="Klenk H.P."/>
        </authorList>
    </citation>
    <scope>NUCLEOTIDE SEQUENCE [LARGE SCALE GENOMIC DNA]</scope>
    <source>
        <strain evidence="4">DSM 16094</strain>
    </source>
</reference>
<comment type="caution">
    <text evidence="3">The sequence shown here is derived from an EMBL/GenBank/DDBJ whole genome shotgun (WGS) entry which is preliminary data.</text>
</comment>
<dbReference type="SUPFAM" id="SSF52172">
    <property type="entry name" value="CheY-like"/>
    <property type="match status" value="1"/>
</dbReference>
<accession>S9QL52</accession>
<feature type="domain" description="Response regulatory" evidence="2">
    <location>
        <begin position="3"/>
        <end position="126"/>
    </location>
</feature>
<evidence type="ECO:0000313" key="3">
    <source>
        <dbReference type="EMBL" id="EPX82161.1"/>
    </source>
</evidence>
<dbReference type="InterPro" id="IPR011006">
    <property type="entry name" value="CheY-like_superfamily"/>
</dbReference>
<dbReference type="EMBL" id="APVH01000027">
    <property type="protein sequence ID" value="EPX82161.1"/>
    <property type="molecule type" value="Genomic_DNA"/>
</dbReference>
<dbReference type="AlphaFoldDB" id="S9QL52"/>
<evidence type="ECO:0000256" key="1">
    <source>
        <dbReference type="PROSITE-ProRule" id="PRU00169"/>
    </source>
</evidence>
<gene>
    <name evidence="3" type="ORF">Salmuc_02530</name>
</gene>
<dbReference type="PROSITE" id="PS50110">
    <property type="entry name" value="RESPONSE_REGULATORY"/>
    <property type="match status" value="1"/>
</dbReference>
<proteinExistence type="predicted"/>
<name>S9QL52_9RHOB</name>
<dbReference type="PANTHER" id="PTHR44520:SF2">
    <property type="entry name" value="RESPONSE REGULATOR RCP1"/>
    <property type="match status" value="1"/>
</dbReference>
<protein>
    <submittedName>
        <fullName evidence="3">Response regulator</fullName>
    </submittedName>
</protein>
<dbReference type="PANTHER" id="PTHR44520">
    <property type="entry name" value="RESPONSE REGULATOR RCP1-RELATED"/>
    <property type="match status" value="1"/>
</dbReference>
<dbReference type="Proteomes" id="UP000015347">
    <property type="component" value="Unassembled WGS sequence"/>
</dbReference>
<evidence type="ECO:0000313" key="4">
    <source>
        <dbReference type="Proteomes" id="UP000015347"/>
    </source>
</evidence>
<organism evidence="3 4">
    <name type="scientific">Salipiger mucosus DSM 16094</name>
    <dbReference type="NCBI Taxonomy" id="1123237"/>
    <lineage>
        <taxon>Bacteria</taxon>
        <taxon>Pseudomonadati</taxon>
        <taxon>Pseudomonadota</taxon>
        <taxon>Alphaproteobacteria</taxon>
        <taxon>Rhodobacterales</taxon>
        <taxon>Roseobacteraceae</taxon>
        <taxon>Salipiger</taxon>
    </lineage>
</organism>
<dbReference type="SMART" id="SM00448">
    <property type="entry name" value="REC"/>
    <property type="match status" value="1"/>
</dbReference>
<keyword evidence="4" id="KW-1185">Reference proteome</keyword>
<keyword evidence="1" id="KW-0597">Phosphoprotein</keyword>
<dbReference type="Pfam" id="PF00072">
    <property type="entry name" value="Response_reg"/>
    <property type="match status" value="1"/>
</dbReference>
<dbReference type="HOGENOM" id="CLU_000445_69_17_5"/>
<sequence>MPAILLVEDDDADAKALIRALNKARIANRVHRAVDGVEALSLLREHSALSSTTFITLLDVNLPRMNGHEFLAELRSDPVLKRAVVFVMTTSQDPLDIDAAYDRQVAGYIPKQAVDREFMRLVCTLENYLQIVDLPRLTVQEGS</sequence>
<dbReference type="GO" id="GO:0000160">
    <property type="term" value="P:phosphorelay signal transduction system"/>
    <property type="evidence" value="ECO:0007669"/>
    <property type="project" value="InterPro"/>
</dbReference>
<dbReference type="STRING" id="1123237.Salmuc_02530"/>
<dbReference type="eggNOG" id="COG0784">
    <property type="taxonomic scope" value="Bacteria"/>
</dbReference>